<dbReference type="InterPro" id="IPR035919">
    <property type="entry name" value="EAL_sf"/>
</dbReference>
<reference evidence="4" key="1">
    <citation type="submission" date="2017-05" db="EMBL/GenBank/DDBJ databases">
        <title>Dechlorination kinetics govern the competition between two new strains of the genus Sulfurospirillum.</title>
        <authorList>
            <person name="Buttet G.F."/>
            <person name="Murray A.M."/>
            <person name="Goris T."/>
            <person name="Burion M."/>
            <person name="Lin B."/>
            <person name="Rolle M."/>
            <person name="Maillard J."/>
        </authorList>
    </citation>
    <scope>NUCLEOTIDE SEQUENCE [LARGE SCALE GENOMIC DNA]</scope>
    <source>
        <strain evidence="4">SL2-1</strain>
    </source>
</reference>
<accession>A0A1Y0HP43</accession>
<dbReference type="SUPFAM" id="SSF141868">
    <property type="entry name" value="EAL domain-like"/>
    <property type="match status" value="1"/>
</dbReference>
<dbReference type="EMBL" id="CP021416">
    <property type="protein sequence ID" value="ARU49336.1"/>
    <property type="molecule type" value="Genomic_DNA"/>
</dbReference>
<dbReference type="AlphaFoldDB" id="A0A1Y0HP43"/>
<organism evidence="3 4">
    <name type="scientific">Sulfurospirillum diekertiae</name>
    <dbReference type="NCBI Taxonomy" id="1854492"/>
    <lineage>
        <taxon>Bacteria</taxon>
        <taxon>Pseudomonadati</taxon>
        <taxon>Campylobacterota</taxon>
        <taxon>Epsilonproteobacteria</taxon>
        <taxon>Campylobacterales</taxon>
        <taxon>Sulfurospirillaceae</taxon>
        <taxon>Sulfurospirillum</taxon>
    </lineage>
</organism>
<dbReference type="Gene3D" id="3.20.20.450">
    <property type="entry name" value="EAL domain"/>
    <property type="match status" value="1"/>
</dbReference>
<feature type="domain" description="EAL" evidence="1">
    <location>
        <begin position="1"/>
        <end position="208"/>
    </location>
</feature>
<feature type="domain" description="HDOD" evidence="2">
    <location>
        <begin position="202"/>
        <end position="387"/>
    </location>
</feature>
<dbReference type="SUPFAM" id="SSF109604">
    <property type="entry name" value="HD-domain/PDEase-like"/>
    <property type="match status" value="1"/>
</dbReference>
<dbReference type="PIRSF" id="PIRSF003180">
    <property type="entry name" value="DiGMPpdiest_YuxH"/>
    <property type="match status" value="1"/>
</dbReference>
<evidence type="ECO:0000313" key="3">
    <source>
        <dbReference type="EMBL" id="ARU49336.1"/>
    </source>
</evidence>
<dbReference type="InterPro" id="IPR013976">
    <property type="entry name" value="HDOD"/>
</dbReference>
<dbReference type="Pfam" id="PF00563">
    <property type="entry name" value="EAL"/>
    <property type="match status" value="1"/>
</dbReference>
<dbReference type="Proteomes" id="UP000196005">
    <property type="component" value="Chromosome"/>
</dbReference>
<gene>
    <name evidence="3" type="ORF">Sdiek1_2184</name>
</gene>
<dbReference type="KEGG" id="suls:Sdiek1_2184"/>
<evidence type="ECO:0008006" key="5">
    <source>
        <dbReference type="Google" id="ProtNLM"/>
    </source>
</evidence>
<evidence type="ECO:0000259" key="2">
    <source>
        <dbReference type="PROSITE" id="PS51833"/>
    </source>
</evidence>
<dbReference type="Pfam" id="PF08668">
    <property type="entry name" value="HDOD"/>
    <property type="match status" value="1"/>
</dbReference>
<dbReference type="Gene3D" id="1.10.3210.10">
    <property type="entry name" value="Hypothetical protein af1432"/>
    <property type="match status" value="1"/>
</dbReference>
<proteinExistence type="predicted"/>
<dbReference type="InterPro" id="IPR014408">
    <property type="entry name" value="dGMP_Pdiesterase_EAL/HD-GYP"/>
</dbReference>
<dbReference type="RefSeq" id="WP_087439107.1">
    <property type="nucleotide sequence ID" value="NZ_CP021416.1"/>
</dbReference>
<dbReference type="OrthoDB" id="9804751at2"/>
<name>A0A1Y0HP43_9BACT</name>
<dbReference type="PROSITE" id="PS50883">
    <property type="entry name" value="EAL"/>
    <property type="match status" value="1"/>
</dbReference>
<sequence>MSTYVGRQPIFDKEGVCFGYELLYRSCDQNNIATFQDSAKATARVMVNMVHNIGLAPIIGQKVGYINVDETMLFSDAILLLPKEHFGFEILEHTKISPALFERVKHLHSLGYRFSLDDFDCSDGMINAYKPLFPYIEIIKVDIQAIGIPNLKASIDKLETPIPLLAEKIETHEEYEACLKLNFHLFQGYFFEKPVILSGKQIEPLTANALRLMNCIQGNNDVAYITEKFETCPDLVYNLLRHVNSGAYHFKNKITSIKQMILLLGPQKILSWLGLFLYGAPQNHPFGIEIFNNAKFRAKVMEELALTCKKAELANKAFLTGSLSLIDTYLNISMLEFLNHVNLDDEIKTALLFHEGFLGELLFIATEMNHSSDTDATIEALKHYPCFNTDQLYQACTNATLFVENTEHE</sequence>
<evidence type="ECO:0000313" key="4">
    <source>
        <dbReference type="Proteomes" id="UP000196005"/>
    </source>
</evidence>
<protein>
    <recommendedName>
        <fullName evidence="5">EAL domain-containing protein</fullName>
    </recommendedName>
</protein>
<evidence type="ECO:0000259" key="1">
    <source>
        <dbReference type="PROSITE" id="PS50883"/>
    </source>
</evidence>
<dbReference type="InterPro" id="IPR052340">
    <property type="entry name" value="RNase_Y/CdgJ"/>
</dbReference>
<dbReference type="PANTHER" id="PTHR33525:SF4">
    <property type="entry name" value="CYCLIC DI-GMP PHOSPHODIESTERASE CDGJ"/>
    <property type="match status" value="1"/>
</dbReference>
<dbReference type="PROSITE" id="PS51833">
    <property type="entry name" value="HDOD"/>
    <property type="match status" value="1"/>
</dbReference>
<dbReference type="PANTHER" id="PTHR33525">
    <property type="match status" value="1"/>
</dbReference>
<keyword evidence="4" id="KW-1185">Reference proteome</keyword>
<dbReference type="InterPro" id="IPR001633">
    <property type="entry name" value="EAL_dom"/>
</dbReference>